<dbReference type="EC" id="3.4.23.12" evidence="10"/>
<comment type="catalytic activity">
    <reaction evidence="8">
        <text>Similar to pepsin, but also cleaves on either side of Asp and at Lys-|-Arg.</text>
        <dbReference type="EC" id="3.4.23.12"/>
    </reaction>
</comment>
<evidence type="ECO:0000256" key="7">
    <source>
        <dbReference type="ARBA" id="ARBA00023180"/>
    </source>
</evidence>
<feature type="chain" id="PRO_5024430376" description="nepenthesin" evidence="11">
    <location>
        <begin position="25"/>
        <end position="434"/>
    </location>
</feature>
<evidence type="ECO:0000313" key="13">
    <source>
        <dbReference type="EMBL" id="KAE8077441.1"/>
    </source>
</evidence>
<dbReference type="EMBL" id="CM017326">
    <property type="protein sequence ID" value="KAE8077441.1"/>
    <property type="molecule type" value="Genomic_DNA"/>
</dbReference>
<dbReference type="AlphaFoldDB" id="A0A5N6RI36"/>
<keyword evidence="4" id="KW-0064">Aspartyl protease</keyword>
<keyword evidence="6" id="KW-0865">Zymogen</keyword>
<evidence type="ECO:0000256" key="5">
    <source>
        <dbReference type="ARBA" id="ARBA00022801"/>
    </source>
</evidence>
<comment type="function">
    <text evidence="9">Extracellular proteinase found in the pitcher fluid of carnivorous plants. Digest prey for nitrogen uptake.</text>
</comment>
<evidence type="ECO:0000256" key="2">
    <source>
        <dbReference type="ARBA" id="ARBA00022670"/>
    </source>
</evidence>
<evidence type="ECO:0000256" key="6">
    <source>
        <dbReference type="ARBA" id="ARBA00023145"/>
    </source>
</evidence>
<dbReference type="SUPFAM" id="SSF50630">
    <property type="entry name" value="Acid proteases"/>
    <property type="match status" value="1"/>
</dbReference>
<dbReference type="FunFam" id="2.40.70.10:FF:000033">
    <property type="entry name" value="Aspartyl protease family protein"/>
    <property type="match status" value="1"/>
</dbReference>
<dbReference type="OrthoDB" id="660550at2759"/>
<evidence type="ECO:0000313" key="14">
    <source>
        <dbReference type="Proteomes" id="UP000327013"/>
    </source>
</evidence>
<dbReference type="GO" id="GO:0004190">
    <property type="term" value="F:aspartic-type endopeptidase activity"/>
    <property type="evidence" value="ECO:0007669"/>
    <property type="project" value="UniProtKB-KW"/>
</dbReference>
<comment type="similarity">
    <text evidence="1">Belongs to the peptidase A1 family.</text>
</comment>
<evidence type="ECO:0000256" key="4">
    <source>
        <dbReference type="ARBA" id="ARBA00022750"/>
    </source>
</evidence>
<name>A0A5N6RI36_9ROSI</name>
<dbReference type="Proteomes" id="UP000327013">
    <property type="component" value="Chromosome 6"/>
</dbReference>
<dbReference type="Gene3D" id="2.40.70.10">
    <property type="entry name" value="Acid Proteases"/>
    <property type="match status" value="2"/>
</dbReference>
<evidence type="ECO:0000256" key="3">
    <source>
        <dbReference type="ARBA" id="ARBA00022729"/>
    </source>
</evidence>
<keyword evidence="2" id="KW-0645">Protease</keyword>
<keyword evidence="5" id="KW-0378">Hydrolase</keyword>
<dbReference type="PANTHER" id="PTHR47967:SF130">
    <property type="entry name" value="ASPARTIC PROTEINASE NEPENTHESIN-1-LIKE"/>
    <property type="match status" value="1"/>
</dbReference>
<dbReference type="GO" id="GO:0006508">
    <property type="term" value="P:proteolysis"/>
    <property type="evidence" value="ECO:0007669"/>
    <property type="project" value="UniProtKB-KW"/>
</dbReference>
<dbReference type="Pfam" id="PF14543">
    <property type="entry name" value="TAXi_N"/>
    <property type="match status" value="1"/>
</dbReference>
<organism evidence="13 14">
    <name type="scientific">Carpinus fangiana</name>
    <dbReference type="NCBI Taxonomy" id="176857"/>
    <lineage>
        <taxon>Eukaryota</taxon>
        <taxon>Viridiplantae</taxon>
        <taxon>Streptophyta</taxon>
        <taxon>Embryophyta</taxon>
        <taxon>Tracheophyta</taxon>
        <taxon>Spermatophyta</taxon>
        <taxon>Magnoliopsida</taxon>
        <taxon>eudicotyledons</taxon>
        <taxon>Gunneridae</taxon>
        <taxon>Pentapetalae</taxon>
        <taxon>rosids</taxon>
        <taxon>fabids</taxon>
        <taxon>Fagales</taxon>
        <taxon>Betulaceae</taxon>
        <taxon>Carpinus</taxon>
    </lineage>
</organism>
<dbReference type="InterPro" id="IPR032799">
    <property type="entry name" value="TAXi_C"/>
</dbReference>
<dbReference type="InterPro" id="IPR034161">
    <property type="entry name" value="Pepsin-like_plant"/>
</dbReference>
<dbReference type="InterPro" id="IPR033121">
    <property type="entry name" value="PEPTIDASE_A1"/>
</dbReference>
<keyword evidence="7" id="KW-0325">Glycoprotein</keyword>
<reference evidence="13 14" key="1">
    <citation type="submission" date="2019-06" db="EMBL/GenBank/DDBJ databases">
        <title>A chromosomal-level reference genome of Carpinus fangiana (Coryloideae, Betulaceae).</title>
        <authorList>
            <person name="Yang X."/>
            <person name="Wang Z."/>
            <person name="Zhang L."/>
            <person name="Hao G."/>
            <person name="Liu J."/>
            <person name="Yang Y."/>
        </authorList>
    </citation>
    <scope>NUCLEOTIDE SEQUENCE [LARGE SCALE GENOMIC DNA]</scope>
    <source>
        <strain evidence="13">Cfa_2016G</strain>
        <tissue evidence="13">Leaf</tissue>
    </source>
</reference>
<gene>
    <name evidence="13" type="ORF">FH972_016006</name>
</gene>
<keyword evidence="14" id="KW-1185">Reference proteome</keyword>
<dbReference type="CDD" id="cd05476">
    <property type="entry name" value="pepsin_A_like_plant"/>
    <property type="match status" value="1"/>
</dbReference>
<dbReference type="PANTHER" id="PTHR47967">
    <property type="entry name" value="OS07G0603500 PROTEIN-RELATED"/>
    <property type="match status" value="1"/>
</dbReference>
<feature type="signal peptide" evidence="11">
    <location>
        <begin position="1"/>
        <end position="24"/>
    </location>
</feature>
<keyword evidence="3 11" id="KW-0732">Signal</keyword>
<accession>A0A5N6RI36</accession>
<evidence type="ECO:0000256" key="8">
    <source>
        <dbReference type="ARBA" id="ARBA00051299"/>
    </source>
</evidence>
<sequence length="434" mass="47346">MTQYFPVPSLSILILILLPLGCSSLEEFSFRVSLSRIDSDKNLSDIQIIQKEILRGKTRLDRLRLAARTEGFQAPVLGVDGAFLMNLWMGTPSTPFRAIMDTGSDLIWTQCKPCRHCFKQSTPVFDPTRSSSFNNVSCDSPLCKGFVNSKCGNGSCQYKNVYGDESSTEGFIATDTFTFGDSHHHVSVPNMGFGCGVDNKGVGLDHAAGIVGLGRGSSSLVSQLDVQTFSYCLTSVSAKEKSSLFFGSLKDLNITHDGERLKATPLIKNPSQPLFYYLSLQGITVGDVLLPIPEQVFQIVDGVGGVILDSGTTITSLQEDAFNILTQEFLTQAKLNVSSFSTMGLDVCFEVKSGDDEELEAGIPRLVFHFEGLDLELPRENYMIVTKDMGVACLAMAPTGALSIFGNYQQQNMLVVHDLNKDTVSFIPAKCDQL</sequence>
<dbReference type="GO" id="GO:0005576">
    <property type="term" value="C:extracellular region"/>
    <property type="evidence" value="ECO:0007669"/>
    <property type="project" value="TreeGrafter"/>
</dbReference>
<dbReference type="FunFam" id="2.40.70.10:FF:000016">
    <property type="entry name" value="Probable aspartic protease At2g35615"/>
    <property type="match status" value="1"/>
</dbReference>
<evidence type="ECO:0000256" key="9">
    <source>
        <dbReference type="ARBA" id="ARBA00053221"/>
    </source>
</evidence>
<evidence type="ECO:0000256" key="1">
    <source>
        <dbReference type="ARBA" id="ARBA00007447"/>
    </source>
</evidence>
<dbReference type="Pfam" id="PF14541">
    <property type="entry name" value="TAXi_C"/>
    <property type="match status" value="1"/>
</dbReference>
<proteinExistence type="inferred from homology"/>
<dbReference type="InterPro" id="IPR021109">
    <property type="entry name" value="Peptidase_aspartic_dom_sf"/>
</dbReference>
<dbReference type="InterPro" id="IPR051708">
    <property type="entry name" value="Plant_Aspart_Prot_A1"/>
</dbReference>
<dbReference type="PROSITE" id="PS51767">
    <property type="entry name" value="PEPTIDASE_A1"/>
    <property type="match status" value="1"/>
</dbReference>
<evidence type="ECO:0000259" key="12">
    <source>
        <dbReference type="PROSITE" id="PS51767"/>
    </source>
</evidence>
<protein>
    <recommendedName>
        <fullName evidence="10">nepenthesin</fullName>
        <ecNumber evidence="10">3.4.23.12</ecNumber>
    </recommendedName>
</protein>
<dbReference type="InterPro" id="IPR032861">
    <property type="entry name" value="TAXi_N"/>
</dbReference>
<evidence type="ECO:0000256" key="10">
    <source>
        <dbReference type="ARBA" id="ARBA00067063"/>
    </source>
</evidence>
<feature type="domain" description="Peptidase A1" evidence="12">
    <location>
        <begin position="83"/>
        <end position="427"/>
    </location>
</feature>
<evidence type="ECO:0000256" key="11">
    <source>
        <dbReference type="SAM" id="SignalP"/>
    </source>
</evidence>